<dbReference type="PANTHER" id="PTHR37804:SF1">
    <property type="entry name" value="CDAA REGULATORY PROTEIN CDAR"/>
    <property type="match status" value="1"/>
</dbReference>
<evidence type="ECO:0000313" key="1">
    <source>
        <dbReference type="EMBL" id="KMO86139.1"/>
    </source>
</evidence>
<dbReference type="EMBL" id="LEKT01000032">
    <property type="protein sequence ID" value="KMO86139.1"/>
    <property type="molecule type" value="Genomic_DNA"/>
</dbReference>
<reference evidence="1 2" key="1">
    <citation type="submission" date="2015-06" db="EMBL/GenBank/DDBJ databases">
        <title>Draft genome sequence of beer spoilage bacterium Megasphaera cerevisiae type strain 20462.</title>
        <authorList>
            <person name="Kutumbaka K."/>
            <person name="Pasmowitz J."/>
            <person name="Mategko J."/>
            <person name="Reyes D."/>
            <person name="Friedrich A."/>
            <person name="Han S."/>
            <person name="Martens-Habbena W."/>
            <person name="Neal-McKinney J."/>
            <person name="Janagama H.K."/>
            <person name="Nadala C."/>
            <person name="Samadpour M."/>
        </authorList>
    </citation>
    <scope>NUCLEOTIDE SEQUENCE [LARGE SCALE GENOMIC DNA]</scope>
    <source>
        <strain evidence="1 2">DSM 20462</strain>
    </source>
</reference>
<dbReference type="CDD" id="cd20206">
    <property type="entry name" value="YbbR"/>
    <property type="match status" value="1"/>
</dbReference>
<dbReference type="InParanoid" id="A0A0J6WUD3"/>
<dbReference type="OrthoDB" id="9814149at2"/>
<evidence type="ECO:0000313" key="2">
    <source>
        <dbReference type="Proteomes" id="UP000036503"/>
    </source>
</evidence>
<dbReference type="InterPro" id="IPR053154">
    <property type="entry name" value="c-di-AMP_regulator"/>
</dbReference>
<dbReference type="PATRIC" id="fig|1122219.3.peg.1760"/>
<dbReference type="Gene3D" id="2.170.120.30">
    <property type="match status" value="1"/>
</dbReference>
<dbReference type="InterPro" id="IPR012505">
    <property type="entry name" value="YbbR"/>
</dbReference>
<organism evidence="1 2">
    <name type="scientific">Megasphaera cerevisiae DSM 20462</name>
    <dbReference type="NCBI Taxonomy" id="1122219"/>
    <lineage>
        <taxon>Bacteria</taxon>
        <taxon>Bacillati</taxon>
        <taxon>Bacillota</taxon>
        <taxon>Negativicutes</taxon>
        <taxon>Veillonellales</taxon>
        <taxon>Veillonellaceae</taxon>
        <taxon>Megasphaera</taxon>
    </lineage>
</organism>
<keyword evidence="2" id="KW-1185">Reference proteome</keyword>
<accession>A0A0J6WUD3</accession>
<dbReference type="Gene3D" id="2.170.120.40">
    <property type="entry name" value="YbbR-like domain"/>
    <property type="match status" value="2"/>
</dbReference>
<dbReference type="Proteomes" id="UP000036503">
    <property type="component" value="Unassembled WGS sequence"/>
</dbReference>
<gene>
    <name evidence="1" type="ORF">AB840_09700</name>
</gene>
<dbReference type="Pfam" id="PF07949">
    <property type="entry name" value="YbbR"/>
    <property type="match status" value="2"/>
</dbReference>
<protein>
    <recommendedName>
        <fullName evidence="3">YbbR-like protein</fullName>
    </recommendedName>
</protein>
<dbReference type="AlphaFoldDB" id="A0A0J6WUD3"/>
<dbReference type="FunCoup" id="A0A0J6WUD3">
    <property type="interactions" value="7"/>
</dbReference>
<dbReference type="STRING" id="39029.BSR42_11870"/>
<proteinExistence type="predicted"/>
<name>A0A0J6WUD3_9FIRM</name>
<sequence length="305" mass="33243">MNKLGKKWQLKIICLLLAIVLWFLIINEQNPISEGSYTVPVTVENLDAQYITSNVPKTVYVRLSGPRNTIINVGPSDIRAYIDLSNAQEGEMEVPVRLEIPHGTELKKQSMTSAKITVDVYTVREFILTSRLAGKMDDTAFVSSLKMVPEKVVVSGARRLIKQVSKAIVEIPVAGKSEDFSVMAPIHLEAADGSRIDGLEMTPWQSSVKVMIGHNAVTKVVPVGVATYGHLASSVTLKSIKADPETVEIKGEAGAVNGLSRIDLMPISLEGLDQDKEWKVTAPSIKGVIIDPDTINVVMKVEKAE</sequence>
<dbReference type="PANTHER" id="PTHR37804">
    <property type="entry name" value="CDAA REGULATORY PROTEIN CDAR"/>
    <property type="match status" value="1"/>
</dbReference>
<comment type="caution">
    <text evidence="1">The sequence shown here is derived from an EMBL/GenBank/DDBJ whole genome shotgun (WGS) entry which is preliminary data.</text>
</comment>
<evidence type="ECO:0008006" key="3">
    <source>
        <dbReference type="Google" id="ProtNLM"/>
    </source>
</evidence>